<dbReference type="Proteomes" id="UP000321424">
    <property type="component" value="Unassembled WGS sequence"/>
</dbReference>
<evidence type="ECO:0000313" key="2">
    <source>
        <dbReference type="Proteomes" id="UP000321424"/>
    </source>
</evidence>
<name>A0A511M8A5_9NOCA</name>
<dbReference type="AlphaFoldDB" id="A0A511M8A5"/>
<sequence>MGGAGSASAATAPQTCIDAWDSGRVIACVFRNEQECRAWVAGSVAAGEGRESAAGCLWNDAGSHLPQWNNKAGYIGGVLYVY</sequence>
<accession>A0A511M8A5</accession>
<proteinExistence type="predicted"/>
<reference evidence="1 2" key="1">
    <citation type="submission" date="2019-07" db="EMBL/GenBank/DDBJ databases">
        <title>Whole genome shotgun sequence of Nocardia ninae NBRC 108245.</title>
        <authorList>
            <person name="Hosoyama A."/>
            <person name="Uohara A."/>
            <person name="Ohji S."/>
            <person name="Ichikawa N."/>
        </authorList>
    </citation>
    <scope>NUCLEOTIDE SEQUENCE [LARGE SCALE GENOMIC DNA]</scope>
    <source>
        <strain evidence="1 2">NBRC 108245</strain>
    </source>
</reference>
<protein>
    <submittedName>
        <fullName evidence="1">Uncharacterized protein</fullName>
    </submittedName>
</protein>
<evidence type="ECO:0000313" key="1">
    <source>
        <dbReference type="EMBL" id="GEM36850.1"/>
    </source>
</evidence>
<organism evidence="1 2">
    <name type="scientific">Nocardia ninae NBRC 108245</name>
    <dbReference type="NCBI Taxonomy" id="1210091"/>
    <lineage>
        <taxon>Bacteria</taxon>
        <taxon>Bacillati</taxon>
        <taxon>Actinomycetota</taxon>
        <taxon>Actinomycetes</taxon>
        <taxon>Mycobacteriales</taxon>
        <taxon>Nocardiaceae</taxon>
        <taxon>Nocardia</taxon>
    </lineage>
</organism>
<comment type="caution">
    <text evidence="1">The sequence shown here is derived from an EMBL/GenBank/DDBJ whole genome shotgun (WGS) entry which is preliminary data.</text>
</comment>
<keyword evidence="2" id="KW-1185">Reference proteome</keyword>
<dbReference type="EMBL" id="BJXA01000005">
    <property type="protein sequence ID" value="GEM36850.1"/>
    <property type="molecule type" value="Genomic_DNA"/>
</dbReference>
<gene>
    <name evidence="1" type="ORF">NN4_13690</name>
</gene>